<evidence type="ECO:0000313" key="2">
    <source>
        <dbReference type="EMBL" id="ALS00418.1"/>
    </source>
</evidence>
<dbReference type="InterPro" id="IPR029068">
    <property type="entry name" value="Glyas_Bleomycin-R_OHBP_Dase"/>
</dbReference>
<feature type="domain" description="PhnB-like" evidence="1">
    <location>
        <begin position="8"/>
        <end position="136"/>
    </location>
</feature>
<dbReference type="SUPFAM" id="SSF54593">
    <property type="entry name" value="Glyoxalase/Bleomycin resistance protein/Dihydroxybiphenyl dioxygenase"/>
    <property type="match status" value="1"/>
</dbReference>
<gene>
    <name evidence="2" type="ORF">ATZ33_03215</name>
    <name evidence="3" type="ORF">RV15_GL001481</name>
</gene>
<proteinExistence type="predicted"/>
<dbReference type="EMBL" id="JXLC01000020">
    <property type="protein sequence ID" value="OJG90217.1"/>
    <property type="molecule type" value="Genomic_DNA"/>
</dbReference>
<dbReference type="Proteomes" id="UP000183039">
    <property type="component" value="Unassembled WGS sequence"/>
</dbReference>
<evidence type="ECO:0000313" key="5">
    <source>
        <dbReference type="Proteomes" id="UP000183039"/>
    </source>
</evidence>
<dbReference type="KEGG" id="ess:ATZ33_03215"/>
<evidence type="ECO:0000313" key="4">
    <source>
        <dbReference type="Proteomes" id="UP000065511"/>
    </source>
</evidence>
<keyword evidence="4" id="KW-1185">Reference proteome</keyword>
<sequence>MTIMLEVYLNFKNEAATAIAFYETVFEVKNDGIMTFADAPEDPEHPTPEAWKDLIINASMTIEGVPVMFSDVPDGMGLTFIEGNNVSLVISTEDEAKIDRIFNRLAEEGKVTMPLGETFWSKKYGMVVDKFGINWMLNCYVEP</sequence>
<name>A0A0S3K857_9ENTE</name>
<accession>A0A0S3K857</accession>
<dbReference type="RefSeq" id="WP_071878499.1">
    <property type="nucleotide sequence ID" value="NZ_JXLC01000020.1"/>
</dbReference>
<organism evidence="3 5">
    <name type="scientific">Enterococcus silesiacus</name>
    <dbReference type="NCBI Taxonomy" id="332949"/>
    <lineage>
        <taxon>Bacteria</taxon>
        <taxon>Bacillati</taxon>
        <taxon>Bacillota</taxon>
        <taxon>Bacilli</taxon>
        <taxon>Lactobacillales</taxon>
        <taxon>Enterococcaceae</taxon>
        <taxon>Enterococcus</taxon>
    </lineage>
</organism>
<reference evidence="2 4" key="2">
    <citation type="submission" date="2015-12" db="EMBL/GenBank/DDBJ databases">
        <authorList>
            <person name="Lauer A."/>
            <person name="Humrighouse B."/>
            <person name="Loparev V."/>
            <person name="Shewmaker P.L."/>
            <person name="Whitney A.M."/>
            <person name="McLaughlin R.W."/>
        </authorList>
    </citation>
    <scope>NUCLEOTIDE SEQUENCE [LARGE SCALE GENOMIC DNA]</scope>
    <source>
        <strain evidence="2 4">LMG 23085</strain>
    </source>
</reference>
<dbReference type="Proteomes" id="UP000065511">
    <property type="component" value="Chromosome"/>
</dbReference>
<dbReference type="Gene3D" id="3.10.180.10">
    <property type="entry name" value="2,3-Dihydroxybiphenyl 1,2-Dioxygenase, domain 1"/>
    <property type="match status" value="1"/>
</dbReference>
<dbReference type="Pfam" id="PF06983">
    <property type="entry name" value="3-dmu-9_3-mt"/>
    <property type="match status" value="1"/>
</dbReference>
<protein>
    <submittedName>
        <fullName evidence="2">Glyoxalase</fullName>
    </submittedName>
</protein>
<dbReference type="EMBL" id="CP013614">
    <property type="protein sequence ID" value="ALS00418.1"/>
    <property type="molecule type" value="Genomic_DNA"/>
</dbReference>
<evidence type="ECO:0000259" key="1">
    <source>
        <dbReference type="Pfam" id="PF06983"/>
    </source>
</evidence>
<dbReference type="PANTHER" id="PTHR33990">
    <property type="entry name" value="PROTEIN YJDN-RELATED"/>
    <property type="match status" value="1"/>
</dbReference>
<reference evidence="3 5" key="1">
    <citation type="submission" date="2014-12" db="EMBL/GenBank/DDBJ databases">
        <title>Draft genome sequences of 29 type strains of Enterococci.</title>
        <authorList>
            <person name="Zhong Z."/>
            <person name="Sun Z."/>
            <person name="Liu W."/>
            <person name="Zhang W."/>
            <person name="Zhang H."/>
        </authorList>
    </citation>
    <scope>NUCLEOTIDE SEQUENCE [LARGE SCALE GENOMIC DNA]</scope>
    <source>
        <strain evidence="3 5">DSM 22801</strain>
    </source>
</reference>
<dbReference type="AlphaFoldDB" id="A0A0S3K857"/>
<dbReference type="PANTHER" id="PTHR33990:SF1">
    <property type="entry name" value="PROTEIN YJDN"/>
    <property type="match status" value="1"/>
</dbReference>
<dbReference type="InterPro" id="IPR028973">
    <property type="entry name" value="PhnB-like"/>
</dbReference>
<dbReference type="CDD" id="cd06588">
    <property type="entry name" value="PhnB_like"/>
    <property type="match status" value="1"/>
</dbReference>
<evidence type="ECO:0000313" key="3">
    <source>
        <dbReference type="EMBL" id="OJG90217.1"/>
    </source>
</evidence>